<keyword evidence="2" id="KW-1185">Reference proteome</keyword>
<evidence type="ECO:0000313" key="3">
    <source>
        <dbReference type="RefSeq" id="XP_022254497.1"/>
    </source>
</evidence>
<reference evidence="3" key="1">
    <citation type="submission" date="2025-08" db="UniProtKB">
        <authorList>
            <consortium name="RefSeq"/>
        </authorList>
    </citation>
    <scope>IDENTIFICATION</scope>
    <source>
        <tissue evidence="3">Muscle</tissue>
    </source>
</reference>
<keyword evidence="1" id="KW-0175">Coiled coil</keyword>
<evidence type="ECO:0000256" key="1">
    <source>
        <dbReference type="SAM" id="Coils"/>
    </source>
</evidence>
<evidence type="ECO:0000313" key="2">
    <source>
        <dbReference type="Proteomes" id="UP000694941"/>
    </source>
</evidence>
<dbReference type="RefSeq" id="XP_022254497.1">
    <property type="nucleotide sequence ID" value="XM_022398789.1"/>
</dbReference>
<protein>
    <submittedName>
        <fullName evidence="3">Uncharacterized protein LOC111088493</fullName>
    </submittedName>
</protein>
<name>A0ABM1TF41_LIMPO</name>
<dbReference type="GeneID" id="111088493"/>
<dbReference type="Proteomes" id="UP000694941">
    <property type="component" value="Unplaced"/>
</dbReference>
<organism evidence="2 3">
    <name type="scientific">Limulus polyphemus</name>
    <name type="common">Atlantic horseshoe crab</name>
    <dbReference type="NCBI Taxonomy" id="6850"/>
    <lineage>
        <taxon>Eukaryota</taxon>
        <taxon>Metazoa</taxon>
        <taxon>Ecdysozoa</taxon>
        <taxon>Arthropoda</taxon>
        <taxon>Chelicerata</taxon>
        <taxon>Merostomata</taxon>
        <taxon>Xiphosura</taxon>
        <taxon>Limulidae</taxon>
        <taxon>Limulus</taxon>
    </lineage>
</organism>
<accession>A0ABM1TF41</accession>
<sequence length="525" mass="59891">MYFLPQGTSGEIQRTRYSWSSVSDVGCFQETCVFTRDASTDGVIVYHMSIERTSGQVSIHEIQRVNEVRYALDVEIFMYASARLVAIATKEDQWIFWWKKPLLELYQKVTEINKGFQWKQVPIGGCHSEPLLVLTSETGRGSTQQSVFRFVFNKDLSSLLPKLERFHKGDGIPICTTWKLSRGSVQYDKLRFRDLNAAKEECVGLATCRAVVRASSGGFYLSFDYHYLQLDRFAPDIVYTKRTQSGFTCHYDIWNPPAKNGMTSFLSGNFEILVVPHERSTIMYRFWYHYNEIPNPKVVSLTNMEQLFLHLKKKLDKQEEQAQMIEYYLKNAVRPRGNQVVQSHVIYNDFSSEGFIGNLIGNEQTLLTVKDASLLAKNIEELETEIDELYSKLEDVVLRNAQTRTFIGGTKVFKGQILGEGVEGKEINLHGSKDLYVPEMLETISRKDREPVVVGDVSFAGKVHVRGNVELGCSINEIATPELLTTDTKQHIDGTLQFLSLFQAKSIISVNRINNVPLRDIVPLE</sequence>
<feature type="coiled-coil region" evidence="1">
    <location>
        <begin position="372"/>
        <end position="399"/>
    </location>
</feature>
<proteinExistence type="predicted"/>
<gene>
    <name evidence="3" type="primary">LOC111088493</name>
</gene>